<organism evidence="4 5">
    <name type="scientific">Psylliodes chrysocephalus</name>
    <dbReference type="NCBI Taxonomy" id="3402493"/>
    <lineage>
        <taxon>Eukaryota</taxon>
        <taxon>Metazoa</taxon>
        <taxon>Ecdysozoa</taxon>
        <taxon>Arthropoda</taxon>
        <taxon>Hexapoda</taxon>
        <taxon>Insecta</taxon>
        <taxon>Pterygota</taxon>
        <taxon>Neoptera</taxon>
        <taxon>Endopterygota</taxon>
        <taxon>Coleoptera</taxon>
        <taxon>Polyphaga</taxon>
        <taxon>Cucujiformia</taxon>
        <taxon>Chrysomeloidea</taxon>
        <taxon>Chrysomelidae</taxon>
        <taxon>Galerucinae</taxon>
        <taxon>Alticini</taxon>
        <taxon>Psylliodes</taxon>
    </lineage>
</organism>
<keyword evidence="5" id="KW-1185">Reference proteome</keyword>
<dbReference type="GO" id="GO:0008010">
    <property type="term" value="F:structural constituent of chitin-based larval cuticle"/>
    <property type="evidence" value="ECO:0007669"/>
    <property type="project" value="TreeGrafter"/>
</dbReference>
<keyword evidence="2" id="KW-0732">Signal</keyword>
<feature type="compositionally biased region" description="Low complexity" evidence="1">
    <location>
        <begin position="210"/>
        <end position="234"/>
    </location>
</feature>
<dbReference type="GO" id="GO:0062129">
    <property type="term" value="C:chitin-based extracellular matrix"/>
    <property type="evidence" value="ECO:0007669"/>
    <property type="project" value="TreeGrafter"/>
</dbReference>
<feature type="signal peptide" evidence="2">
    <location>
        <begin position="1"/>
        <end position="16"/>
    </location>
</feature>
<dbReference type="EMBL" id="OV651813">
    <property type="protein sequence ID" value="CAH1099585.1"/>
    <property type="molecule type" value="Genomic_DNA"/>
</dbReference>
<sequence>MNPLILLPAILALVQARPQGYDYPVPSGGPFNLDNGYTSGSSSSSVFQSGLGSNHFSNPGSIVTKHIYVHVPPPDLEEQQQRLQPVFYPPKKTYKIIFIKTPTAPAASYASPSVIQPQSQDKTLIYVLVKKPEDQADIQIPEVVPTQPSKPEVYFIRYKSRKSPGGNGGPFEGFSGSGPASSFADPSAGGSLLGTDSFGSGSFPGYPTASGSSHSSSFHNGISGSKPSSSYGPPGNNGGPY</sequence>
<proteinExistence type="predicted"/>
<dbReference type="GO" id="GO:0040003">
    <property type="term" value="P:chitin-based cuticle development"/>
    <property type="evidence" value="ECO:0007669"/>
    <property type="project" value="TreeGrafter"/>
</dbReference>
<feature type="domain" description="DUF243" evidence="3">
    <location>
        <begin position="61"/>
        <end position="161"/>
    </location>
</feature>
<evidence type="ECO:0000313" key="5">
    <source>
        <dbReference type="Proteomes" id="UP001153636"/>
    </source>
</evidence>
<dbReference type="InterPro" id="IPR004145">
    <property type="entry name" value="DUF243"/>
</dbReference>
<dbReference type="OrthoDB" id="6376010at2759"/>
<gene>
    <name evidence="4" type="ORF">PSYICH_LOCUS25</name>
</gene>
<evidence type="ECO:0000256" key="2">
    <source>
        <dbReference type="SAM" id="SignalP"/>
    </source>
</evidence>
<dbReference type="PANTHER" id="PTHR31927:SF16">
    <property type="entry name" value="LP07342P"/>
    <property type="match status" value="1"/>
</dbReference>
<name>A0A9P0CHS3_9CUCU</name>
<evidence type="ECO:0000313" key="4">
    <source>
        <dbReference type="EMBL" id="CAH1099585.1"/>
    </source>
</evidence>
<protein>
    <recommendedName>
        <fullName evidence="3">DUF243 domain-containing protein</fullName>
    </recommendedName>
</protein>
<dbReference type="SMART" id="SM00690">
    <property type="entry name" value="DM5"/>
    <property type="match status" value="1"/>
</dbReference>
<reference evidence="4" key="1">
    <citation type="submission" date="2022-01" db="EMBL/GenBank/DDBJ databases">
        <authorList>
            <person name="King R."/>
        </authorList>
    </citation>
    <scope>NUCLEOTIDE SEQUENCE</scope>
</reference>
<feature type="chain" id="PRO_5040302747" description="DUF243 domain-containing protein" evidence="2">
    <location>
        <begin position="17"/>
        <end position="241"/>
    </location>
</feature>
<accession>A0A9P0CHS3</accession>
<dbReference type="AlphaFoldDB" id="A0A9P0CHS3"/>
<dbReference type="Proteomes" id="UP001153636">
    <property type="component" value="Chromosome 1"/>
</dbReference>
<feature type="region of interest" description="Disordered" evidence="1">
    <location>
        <begin position="159"/>
        <end position="241"/>
    </location>
</feature>
<dbReference type="Pfam" id="PF03103">
    <property type="entry name" value="DUF243"/>
    <property type="match status" value="1"/>
</dbReference>
<evidence type="ECO:0000256" key="1">
    <source>
        <dbReference type="SAM" id="MobiDB-lite"/>
    </source>
</evidence>
<dbReference type="PANTHER" id="PTHR31927">
    <property type="entry name" value="FI07246P-RELATED-RELATED"/>
    <property type="match status" value="1"/>
</dbReference>
<evidence type="ECO:0000259" key="3">
    <source>
        <dbReference type="SMART" id="SM00690"/>
    </source>
</evidence>
<feature type="compositionally biased region" description="Low complexity" evidence="1">
    <location>
        <begin position="172"/>
        <end position="190"/>
    </location>
</feature>